<comment type="pathway">
    <text evidence="8">Amino-acid biosynthesis; L-threonine biosynthesis; L-threonine from L-aspartate: step 4/5.</text>
</comment>
<dbReference type="GO" id="GO:0005524">
    <property type="term" value="F:ATP binding"/>
    <property type="evidence" value="ECO:0007669"/>
    <property type="project" value="UniProtKB-KW"/>
</dbReference>
<dbReference type="AlphaFoldDB" id="A0A7C9KL31"/>
<evidence type="ECO:0000313" key="11">
    <source>
        <dbReference type="EMBL" id="MQT16044.1"/>
    </source>
</evidence>
<dbReference type="SUPFAM" id="SSF56112">
    <property type="entry name" value="Protein kinase-like (PK-like)"/>
    <property type="match status" value="1"/>
</dbReference>
<evidence type="ECO:0000313" key="12">
    <source>
        <dbReference type="Proteomes" id="UP000481327"/>
    </source>
</evidence>
<sequence>MAVYTPVTATDLAGFLTRYDCGRATSFKGIAEGVSNSNFLVDTTSGRYVLTLYERNIDANDLPWFLSLMTHLADKGLPVPRPIADRDGHALQTLNGRAACLIAFAQGVSIAEPTPAECHAVGAALGRLHRATADFVAVRANSLGVTAWRPMAAKCGAGLAKIDPALPVLVADALAATDSWPTGLPVGTIHADLFPDNVLLDHGDVTGMIDFYFACTDIRAYDYVVTHAAWCFSAIGTVHYPDRAAALAAGYAETHGLEPAEVAALPRLGEGAALRFVLTRAYDWLHTPPEALVTRKDPMAFARRLAWYARATPDAVLGR</sequence>
<dbReference type="CDD" id="cd05153">
    <property type="entry name" value="HomoserineK_II"/>
    <property type="match status" value="1"/>
</dbReference>
<dbReference type="RefSeq" id="WP_152576490.1">
    <property type="nucleotide sequence ID" value="NZ_JAATJI010000001.1"/>
</dbReference>
<dbReference type="Gene3D" id="3.90.1200.10">
    <property type="match status" value="1"/>
</dbReference>
<keyword evidence="2 8" id="KW-0808">Transferase</keyword>
<keyword evidence="12" id="KW-1185">Reference proteome</keyword>
<evidence type="ECO:0000256" key="9">
    <source>
        <dbReference type="NCBIfam" id="TIGR00938"/>
    </source>
</evidence>
<dbReference type="HAMAP" id="MF_00301">
    <property type="entry name" value="Homoser_kinase_2"/>
    <property type="match status" value="1"/>
</dbReference>
<dbReference type="GO" id="GO:0009088">
    <property type="term" value="P:threonine biosynthetic process"/>
    <property type="evidence" value="ECO:0007669"/>
    <property type="project" value="UniProtKB-UniRule"/>
</dbReference>
<comment type="similarity">
    <text evidence="7 8">Belongs to the pseudomonas-type ThrB family.</text>
</comment>
<evidence type="ECO:0000256" key="4">
    <source>
        <dbReference type="ARBA" id="ARBA00022741"/>
    </source>
</evidence>
<evidence type="ECO:0000256" key="5">
    <source>
        <dbReference type="ARBA" id="ARBA00022777"/>
    </source>
</evidence>
<reference evidence="11 12" key="1">
    <citation type="submission" date="2019-09" db="EMBL/GenBank/DDBJ databases">
        <title>Polymorphobacter sp. isolated from a lake in China.</title>
        <authorList>
            <person name="Liu Z."/>
        </authorList>
    </citation>
    <scope>NUCLEOTIDE SEQUENCE [LARGE SCALE GENOMIC DNA]</scope>
    <source>
        <strain evidence="11 12">D40P</strain>
    </source>
</reference>
<dbReference type="InterPro" id="IPR002575">
    <property type="entry name" value="Aminoglycoside_PTrfase"/>
</dbReference>
<accession>A0A7C9KL31</accession>
<evidence type="ECO:0000256" key="7">
    <source>
        <dbReference type="ARBA" id="ARBA00038240"/>
    </source>
</evidence>
<evidence type="ECO:0000259" key="10">
    <source>
        <dbReference type="Pfam" id="PF01636"/>
    </source>
</evidence>
<evidence type="ECO:0000256" key="1">
    <source>
        <dbReference type="ARBA" id="ARBA00022605"/>
    </source>
</evidence>
<dbReference type="Gene3D" id="3.30.200.20">
    <property type="entry name" value="Phosphorylase Kinase, domain 1"/>
    <property type="match status" value="1"/>
</dbReference>
<feature type="domain" description="Aminoglycoside phosphotransferase" evidence="10">
    <location>
        <begin position="27"/>
        <end position="252"/>
    </location>
</feature>
<evidence type="ECO:0000256" key="3">
    <source>
        <dbReference type="ARBA" id="ARBA00022697"/>
    </source>
</evidence>
<name>A0A7C9KL31_9SPHN</name>
<dbReference type="NCBIfam" id="NF003558">
    <property type="entry name" value="PRK05231.1"/>
    <property type="match status" value="1"/>
</dbReference>
<dbReference type="EMBL" id="WIOL01000001">
    <property type="protein sequence ID" value="MQT16044.1"/>
    <property type="molecule type" value="Genomic_DNA"/>
</dbReference>
<comment type="catalytic activity">
    <reaction evidence="8">
        <text>L-homoserine + ATP = O-phospho-L-homoserine + ADP + H(+)</text>
        <dbReference type="Rhea" id="RHEA:13985"/>
        <dbReference type="ChEBI" id="CHEBI:15378"/>
        <dbReference type="ChEBI" id="CHEBI:30616"/>
        <dbReference type="ChEBI" id="CHEBI:57476"/>
        <dbReference type="ChEBI" id="CHEBI:57590"/>
        <dbReference type="ChEBI" id="CHEBI:456216"/>
        <dbReference type="EC" id="2.7.1.39"/>
    </reaction>
</comment>
<protein>
    <recommendedName>
        <fullName evidence="8 9">Homoserine kinase</fullName>
        <shortName evidence="8">HK</shortName>
        <shortName evidence="8">HSK</shortName>
        <ecNumber evidence="8 9">2.7.1.39</ecNumber>
    </recommendedName>
</protein>
<dbReference type="PANTHER" id="PTHR21064:SF6">
    <property type="entry name" value="AMINOGLYCOSIDE PHOSPHOTRANSFERASE DOMAIN-CONTAINING PROTEIN"/>
    <property type="match status" value="1"/>
</dbReference>
<evidence type="ECO:0000256" key="8">
    <source>
        <dbReference type="HAMAP-Rule" id="MF_00301"/>
    </source>
</evidence>
<keyword evidence="3 8" id="KW-0791">Threonine biosynthesis</keyword>
<dbReference type="GO" id="GO:0004413">
    <property type="term" value="F:homoserine kinase activity"/>
    <property type="evidence" value="ECO:0007669"/>
    <property type="project" value="UniProtKB-UniRule"/>
</dbReference>
<keyword evidence="6 8" id="KW-0067">ATP-binding</keyword>
<keyword evidence="4 8" id="KW-0547">Nucleotide-binding</keyword>
<comment type="caution">
    <text evidence="11">The sequence shown here is derived from an EMBL/GenBank/DDBJ whole genome shotgun (WGS) entry which is preliminary data.</text>
</comment>
<dbReference type="OrthoDB" id="9777460at2"/>
<gene>
    <name evidence="8 11" type="primary">thrB</name>
    <name evidence="11" type="ORF">F3168_02050</name>
</gene>
<dbReference type="EC" id="2.7.1.39" evidence="8 9"/>
<dbReference type="UniPathway" id="UPA00050">
    <property type="reaction ID" value="UER00064"/>
</dbReference>
<dbReference type="InterPro" id="IPR005280">
    <property type="entry name" value="Homoserine_kinase_II"/>
</dbReference>
<dbReference type="PANTHER" id="PTHR21064">
    <property type="entry name" value="AMINOGLYCOSIDE PHOSPHOTRANSFERASE DOMAIN-CONTAINING PROTEIN-RELATED"/>
    <property type="match status" value="1"/>
</dbReference>
<keyword evidence="5 8" id="KW-0418">Kinase</keyword>
<dbReference type="InterPro" id="IPR011009">
    <property type="entry name" value="Kinase-like_dom_sf"/>
</dbReference>
<keyword evidence="1 8" id="KW-0028">Amino-acid biosynthesis</keyword>
<dbReference type="Pfam" id="PF01636">
    <property type="entry name" value="APH"/>
    <property type="match status" value="1"/>
</dbReference>
<dbReference type="NCBIfam" id="TIGR00938">
    <property type="entry name" value="thrB_alt"/>
    <property type="match status" value="1"/>
</dbReference>
<proteinExistence type="inferred from homology"/>
<dbReference type="Proteomes" id="UP000481327">
    <property type="component" value="Unassembled WGS sequence"/>
</dbReference>
<evidence type="ECO:0000256" key="2">
    <source>
        <dbReference type="ARBA" id="ARBA00022679"/>
    </source>
</evidence>
<dbReference type="InterPro" id="IPR050249">
    <property type="entry name" value="Pseudomonas-type_ThrB"/>
</dbReference>
<evidence type="ECO:0000256" key="6">
    <source>
        <dbReference type="ARBA" id="ARBA00022840"/>
    </source>
</evidence>
<organism evidence="11 12">
    <name type="scientific">Sandarakinorhabdus fusca</name>
    <dbReference type="NCBI Taxonomy" id="1439888"/>
    <lineage>
        <taxon>Bacteria</taxon>
        <taxon>Pseudomonadati</taxon>
        <taxon>Pseudomonadota</taxon>
        <taxon>Alphaproteobacteria</taxon>
        <taxon>Sphingomonadales</taxon>
        <taxon>Sphingosinicellaceae</taxon>
        <taxon>Sandarakinorhabdus</taxon>
    </lineage>
</organism>